<dbReference type="Pfam" id="PF03928">
    <property type="entry name" value="HbpS-like"/>
    <property type="match status" value="1"/>
</dbReference>
<dbReference type="PANTHER" id="PTHR28255:SF1">
    <property type="entry name" value="UPF0303 PROTEIN YBR137W"/>
    <property type="match status" value="1"/>
</dbReference>
<dbReference type="SUPFAM" id="SSF143744">
    <property type="entry name" value="GlcG-like"/>
    <property type="match status" value="1"/>
</dbReference>
<protein>
    <submittedName>
        <fullName evidence="1">Uncharacterized protein</fullName>
    </submittedName>
</protein>
<evidence type="ECO:0000313" key="1">
    <source>
        <dbReference type="EMBL" id="CAH1194178.1"/>
    </source>
</evidence>
<dbReference type="PIRSF" id="PIRSF008757">
    <property type="entry name" value="UCP008757"/>
    <property type="match status" value="1"/>
</dbReference>
<organism evidence="1 2">
    <name type="scientific">Paenibacillus auburnensis</name>
    <dbReference type="NCBI Taxonomy" id="2905649"/>
    <lineage>
        <taxon>Bacteria</taxon>
        <taxon>Bacillati</taxon>
        <taxon>Bacillota</taxon>
        <taxon>Bacilli</taxon>
        <taxon>Bacillales</taxon>
        <taxon>Paenibacillaceae</taxon>
        <taxon>Paenibacillus</taxon>
    </lineage>
</organism>
<dbReference type="Proteomes" id="UP000838324">
    <property type="component" value="Unassembled WGS sequence"/>
</dbReference>
<evidence type="ECO:0000313" key="2">
    <source>
        <dbReference type="Proteomes" id="UP000838324"/>
    </source>
</evidence>
<keyword evidence="2" id="KW-1185">Reference proteome</keyword>
<comment type="caution">
    <text evidence="1">The sequence shown here is derived from an EMBL/GenBank/DDBJ whole genome shotgun (WGS) entry which is preliminary data.</text>
</comment>
<dbReference type="NCBIfam" id="NF002696">
    <property type="entry name" value="PRK02487.1-5"/>
    <property type="match status" value="1"/>
</dbReference>
<accession>A0ABN8FWX6</accession>
<dbReference type="InterPro" id="IPR010371">
    <property type="entry name" value="YBR137W-like"/>
</dbReference>
<dbReference type="Gene3D" id="3.30.450.150">
    <property type="entry name" value="Haem-degrading domain"/>
    <property type="match status" value="1"/>
</dbReference>
<dbReference type="InterPro" id="IPR005624">
    <property type="entry name" value="PduO/GlcC-like"/>
</dbReference>
<dbReference type="RefSeq" id="WP_236331382.1">
    <property type="nucleotide sequence ID" value="NZ_CAKMMG010000001.1"/>
</dbReference>
<sequence length="157" mass="17884">MEDYSSLLEQILRQEQDYQFTKFTNQTAIELGNAILERAHKLGKLIVVDIRKNGQILFHAKMDETGLNNDRWIARKINVVNHFGHCSYYMNVLYKSWNTTIQDNAFVDPMEYAAEGGCFPVLIRNVGPVGTISVSGLSGEEDHEMIVAVLEQFLKSE</sequence>
<dbReference type="PANTHER" id="PTHR28255">
    <property type="match status" value="1"/>
</dbReference>
<reference evidence="1" key="1">
    <citation type="submission" date="2022-01" db="EMBL/GenBank/DDBJ databases">
        <authorList>
            <person name="Criscuolo A."/>
        </authorList>
    </citation>
    <scope>NUCLEOTIDE SEQUENCE</scope>
    <source>
        <strain evidence="1">CIP111892</strain>
    </source>
</reference>
<proteinExistence type="predicted"/>
<dbReference type="InterPro" id="IPR038084">
    <property type="entry name" value="PduO/GlcC-like_sf"/>
</dbReference>
<gene>
    <name evidence="1" type="ORF">PAECIP111892_01442</name>
</gene>
<name>A0ABN8FWX6_9BACL</name>
<dbReference type="EMBL" id="CAKMMG010000001">
    <property type="protein sequence ID" value="CAH1194178.1"/>
    <property type="molecule type" value="Genomic_DNA"/>
</dbReference>